<protein>
    <submittedName>
        <fullName evidence="2">Uncharacterized protein</fullName>
    </submittedName>
</protein>
<name>A0AAV7UPH5_PLEWA</name>
<dbReference type="GO" id="GO:0003676">
    <property type="term" value="F:nucleic acid binding"/>
    <property type="evidence" value="ECO:0007669"/>
    <property type="project" value="InterPro"/>
</dbReference>
<comment type="caution">
    <text evidence="2">The sequence shown here is derived from an EMBL/GenBank/DDBJ whole genome shotgun (WGS) entry which is preliminary data.</text>
</comment>
<evidence type="ECO:0000256" key="1">
    <source>
        <dbReference type="SAM" id="MobiDB-lite"/>
    </source>
</evidence>
<sequence>MTPLVCSYRTTPHSVTGKSPFEVMRGRKPRALLSKGVERKKTVIDEVHGDYKIGDWIRVVKGGWSAKGESKFSEPMEDKSIEEGMQGMEFFFNDHIKSSLVVRVERLEVGRDIFIQGGLDSDIRELEGSIGSWITSGEEDPQDASLDYYGSAEDAMAVPEKEEDTHETGEKCYSPRQPKAFLVPGGETWTALEQYEENHGVGRQATSSLHTPGVWLTQVLERLRGWKKSRWKI</sequence>
<dbReference type="AlphaFoldDB" id="A0AAV7UPH5"/>
<dbReference type="Gene3D" id="3.30.420.10">
    <property type="entry name" value="Ribonuclease H-like superfamily/Ribonuclease H"/>
    <property type="match status" value="1"/>
</dbReference>
<organism evidence="2 3">
    <name type="scientific">Pleurodeles waltl</name>
    <name type="common">Iberian ribbed newt</name>
    <dbReference type="NCBI Taxonomy" id="8319"/>
    <lineage>
        <taxon>Eukaryota</taxon>
        <taxon>Metazoa</taxon>
        <taxon>Chordata</taxon>
        <taxon>Craniata</taxon>
        <taxon>Vertebrata</taxon>
        <taxon>Euteleostomi</taxon>
        <taxon>Amphibia</taxon>
        <taxon>Batrachia</taxon>
        <taxon>Caudata</taxon>
        <taxon>Salamandroidea</taxon>
        <taxon>Salamandridae</taxon>
        <taxon>Pleurodelinae</taxon>
        <taxon>Pleurodeles</taxon>
    </lineage>
</organism>
<accession>A0AAV7UPH5</accession>
<feature type="region of interest" description="Disordered" evidence="1">
    <location>
        <begin position="156"/>
        <end position="177"/>
    </location>
</feature>
<feature type="compositionally biased region" description="Basic and acidic residues" evidence="1">
    <location>
        <begin position="159"/>
        <end position="170"/>
    </location>
</feature>
<dbReference type="Proteomes" id="UP001066276">
    <property type="component" value="Chromosome 2_2"/>
</dbReference>
<proteinExistence type="predicted"/>
<gene>
    <name evidence="2" type="ORF">NDU88_000259</name>
</gene>
<keyword evidence="3" id="KW-1185">Reference proteome</keyword>
<dbReference type="EMBL" id="JANPWB010000004">
    <property type="protein sequence ID" value="KAJ1190940.1"/>
    <property type="molecule type" value="Genomic_DNA"/>
</dbReference>
<reference evidence="2" key="1">
    <citation type="journal article" date="2022" name="bioRxiv">
        <title>Sequencing and chromosome-scale assembly of the giantPleurodeles waltlgenome.</title>
        <authorList>
            <person name="Brown T."/>
            <person name="Elewa A."/>
            <person name="Iarovenko S."/>
            <person name="Subramanian E."/>
            <person name="Araus A.J."/>
            <person name="Petzold A."/>
            <person name="Susuki M."/>
            <person name="Suzuki K.-i.T."/>
            <person name="Hayashi T."/>
            <person name="Toyoda A."/>
            <person name="Oliveira C."/>
            <person name="Osipova E."/>
            <person name="Leigh N.D."/>
            <person name="Simon A."/>
            <person name="Yun M.H."/>
        </authorList>
    </citation>
    <scope>NUCLEOTIDE SEQUENCE</scope>
    <source>
        <strain evidence="2">20211129_DDA</strain>
        <tissue evidence="2">Liver</tissue>
    </source>
</reference>
<evidence type="ECO:0000313" key="3">
    <source>
        <dbReference type="Proteomes" id="UP001066276"/>
    </source>
</evidence>
<dbReference type="InterPro" id="IPR036397">
    <property type="entry name" value="RNaseH_sf"/>
</dbReference>
<evidence type="ECO:0000313" key="2">
    <source>
        <dbReference type="EMBL" id="KAJ1190940.1"/>
    </source>
</evidence>